<evidence type="ECO:0000256" key="2">
    <source>
        <dbReference type="ARBA" id="ARBA00022475"/>
    </source>
</evidence>
<protein>
    <recommendedName>
        <fullName evidence="10">Fluoride-specific ion channel FluC</fullName>
    </recommendedName>
</protein>
<comment type="catalytic activity">
    <reaction evidence="8">
        <text>fluoride(in) = fluoride(out)</text>
        <dbReference type="Rhea" id="RHEA:76159"/>
        <dbReference type="ChEBI" id="CHEBI:17051"/>
    </reaction>
    <physiologicalReaction direction="left-to-right" evidence="8">
        <dbReference type="Rhea" id="RHEA:76160"/>
    </physiologicalReaction>
</comment>
<feature type="compositionally biased region" description="Basic and acidic residues" evidence="11">
    <location>
        <begin position="1"/>
        <end position="19"/>
    </location>
</feature>
<keyword evidence="6 10" id="KW-0407">Ion channel</keyword>
<gene>
    <name evidence="10" type="primary">fluC</name>
    <name evidence="10" type="synonym">crcB</name>
    <name evidence="12" type="ORF">GD627_05280</name>
</gene>
<evidence type="ECO:0000256" key="6">
    <source>
        <dbReference type="ARBA" id="ARBA00023303"/>
    </source>
</evidence>
<dbReference type="EMBL" id="VTFX01000001">
    <property type="protein sequence ID" value="KAD4060697.1"/>
    <property type="molecule type" value="Genomic_DNA"/>
</dbReference>
<keyword evidence="5 10" id="KW-0472">Membrane</keyword>
<comment type="similarity">
    <text evidence="7 10">Belongs to the fluoride channel Fluc/FEX (TC 1.A.43) family.</text>
</comment>
<dbReference type="AlphaFoldDB" id="A0A5N6MUQ3"/>
<dbReference type="GO" id="GO:0005886">
    <property type="term" value="C:plasma membrane"/>
    <property type="evidence" value="ECO:0007669"/>
    <property type="project" value="UniProtKB-SubCell"/>
</dbReference>
<comment type="activity regulation">
    <text evidence="10">Na(+) is not transported, but it plays an essential structural role and its presence is essential for fluoride channel function.</text>
</comment>
<evidence type="ECO:0000256" key="10">
    <source>
        <dbReference type="HAMAP-Rule" id="MF_00454"/>
    </source>
</evidence>
<evidence type="ECO:0000313" key="12">
    <source>
        <dbReference type="EMBL" id="KAD4060697.1"/>
    </source>
</evidence>
<accession>A0A5N6MUQ3</accession>
<comment type="caution">
    <text evidence="12">The sequence shown here is derived from an EMBL/GenBank/DDBJ whole genome shotgun (WGS) entry which is preliminary data.</text>
</comment>
<dbReference type="Proteomes" id="UP000326852">
    <property type="component" value="Unassembled WGS sequence"/>
</dbReference>
<name>A0A5N6MUQ3_9MICC</name>
<keyword evidence="3 10" id="KW-0812">Transmembrane</keyword>
<dbReference type="InterPro" id="IPR003691">
    <property type="entry name" value="FluC"/>
</dbReference>
<keyword evidence="4 10" id="KW-1133">Transmembrane helix</keyword>
<feature type="transmembrane region" description="Helical" evidence="10">
    <location>
        <begin position="98"/>
        <end position="121"/>
    </location>
</feature>
<evidence type="ECO:0000256" key="8">
    <source>
        <dbReference type="ARBA" id="ARBA00035585"/>
    </source>
</evidence>
<dbReference type="GO" id="GO:0062054">
    <property type="term" value="F:fluoride channel activity"/>
    <property type="evidence" value="ECO:0007669"/>
    <property type="project" value="UniProtKB-UniRule"/>
</dbReference>
<keyword evidence="10" id="KW-0915">Sodium</keyword>
<evidence type="ECO:0000256" key="3">
    <source>
        <dbReference type="ARBA" id="ARBA00022692"/>
    </source>
</evidence>
<evidence type="ECO:0000256" key="9">
    <source>
        <dbReference type="ARBA" id="ARBA00049940"/>
    </source>
</evidence>
<evidence type="ECO:0000313" key="13">
    <source>
        <dbReference type="Proteomes" id="UP000326852"/>
    </source>
</evidence>
<feature type="binding site" evidence="10">
    <location>
        <position position="143"/>
    </location>
    <ligand>
        <name>Na(+)</name>
        <dbReference type="ChEBI" id="CHEBI:29101"/>
        <note>structural</note>
    </ligand>
</feature>
<keyword evidence="13" id="KW-1185">Reference proteome</keyword>
<feature type="transmembrane region" description="Helical" evidence="10">
    <location>
        <begin position="68"/>
        <end position="86"/>
    </location>
</feature>
<feature type="binding site" evidence="10">
    <location>
        <position position="146"/>
    </location>
    <ligand>
        <name>Na(+)</name>
        <dbReference type="ChEBI" id="CHEBI:29101"/>
        <note>structural</note>
    </ligand>
</feature>
<keyword evidence="10" id="KW-0813">Transport</keyword>
<proteinExistence type="inferred from homology"/>
<comment type="function">
    <text evidence="9 10">Fluoride-specific ion channel. Important for reducing fluoride concentration in the cell, thus reducing its toxicity.</text>
</comment>
<dbReference type="GO" id="GO:0140114">
    <property type="term" value="P:cellular detoxification of fluoride"/>
    <property type="evidence" value="ECO:0007669"/>
    <property type="project" value="UniProtKB-UniRule"/>
</dbReference>
<dbReference type="HAMAP" id="MF_00454">
    <property type="entry name" value="FluC"/>
    <property type="match status" value="1"/>
</dbReference>
<evidence type="ECO:0000256" key="5">
    <source>
        <dbReference type="ARBA" id="ARBA00023136"/>
    </source>
</evidence>
<dbReference type="GO" id="GO:0046872">
    <property type="term" value="F:metal ion binding"/>
    <property type="evidence" value="ECO:0007669"/>
    <property type="project" value="UniProtKB-KW"/>
</dbReference>
<feature type="transmembrane region" description="Helical" evidence="10">
    <location>
        <begin position="166"/>
        <end position="187"/>
    </location>
</feature>
<evidence type="ECO:0000256" key="1">
    <source>
        <dbReference type="ARBA" id="ARBA00004651"/>
    </source>
</evidence>
<dbReference type="RefSeq" id="WP_152271780.1">
    <property type="nucleotide sequence ID" value="NZ_VTFX01000001.1"/>
</dbReference>
<sequence>MEHPDRNKEEPDLHDHAGAHPDAAQGRGWHSQFPERQQIDTAQLPVDIDGADDNAADAPPPAHVQWRYVALVAAGGAAGTGLRQGLSLLFPPPGEEGVPFIIAGINIFGAFVLGFLLQSLLSRGDDTGRRRALRLFGGTGVLGGFTTYSALATDTALLLHHHPAGAVGYALGTVLLGAAASFAGIAAGTARNRKENQ</sequence>
<evidence type="ECO:0000256" key="7">
    <source>
        <dbReference type="ARBA" id="ARBA00035120"/>
    </source>
</evidence>
<evidence type="ECO:0000256" key="4">
    <source>
        <dbReference type="ARBA" id="ARBA00022989"/>
    </source>
</evidence>
<organism evidence="12 13">
    <name type="scientific">Arthrobacter yangruifuii</name>
    <dbReference type="NCBI Taxonomy" id="2606616"/>
    <lineage>
        <taxon>Bacteria</taxon>
        <taxon>Bacillati</taxon>
        <taxon>Actinomycetota</taxon>
        <taxon>Actinomycetes</taxon>
        <taxon>Micrococcales</taxon>
        <taxon>Micrococcaceae</taxon>
        <taxon>Arthrobacter</taxon>
    </lineage>
</organism>
<feature type="region of interest" description="Disordered" evidence="11">
    <location>
        <begin position="1"/>
        <end position="35"/>
    </location>
</feature>
<keyword evidence="2 10" id="KW-1003">Cell membrane</keyword>
<reference evidence="12 13" key="1">
    <citation type="submission" date="2019-08" db="EMBL/GenBank/DDBJ databases">
        <title>Arthrobacter sp. nov., isolated from plateau pika and Tibetan wild ass.</title>
        <authorList>
            <person name="Ge Y."/>
        </authorList>
    </citation>
    <scope>NUCLEOTIDE SEQUENCE [LARGE SCALE GENOMIC DNA]</scope>
    <source>
        <strain evidence="12 13">785</strain>
    </source>
</reference>
<dbReference type="Pfam" id="PF02537">
    <property type="entry name" value="CRCB"/>
    <property type="match status" value="1"/>
</dbReference>
<keyword evidence="10" id="KW-0479">Metal-binding</keyword>
<keyword evidence="10" id="KW-0406">Ion transport</keyword>
<comment type="subcellular location">
    <subcellularLocation>
        <location evidence="1 10">Cell membrane</location>
        <topology evidence="1 10">Multi-pass membrane protein</topology>
    </subcellularLocation>
</comment>
<evidence type="ECO:0000256" key="11">
    <source>
        <dbReference type="SAM" id="MobiDB-lite"/>
    </source>
</evidence>
<feature type="transmembrane region" description="Helical" evidence="10">
    <location>
        <begin position="133"/>
        <end position="151"/>
    </location>
</feature>